<organism evidence="1 2">
    <name type="scientific">Roseibacillus ishigakijimensis</name>
    <dbReference type="NCBI Taxonomy" id="454146"/>
    <lineage>
        <taxon>Bacteria</taxon>
        <taxon>Pseudomonadati</taxon>
        <taxon>Verrucomicrobiota</taxon>
        <taxon>Verrucomicrobiia</taxon>
        <taxon>Verrucomicrobiales</taxon>
        <taxon>Verrucomicrobiaceae</taxon>
        <taxon>Roseibacillus</taxon>
    </lineage>
</organism>
<proteinExistence type="predicted"/>
<gene>
    <name evidence="1" type="ORF">JIN78_02845</name>
</gene>
<dbReference type="AlphaFoldDB" id="A0A934RJT1"/>
<evidence type="ECO:0008006" key="3">
    <source>
        <dbReference type="Google" id="ProtNLM"/>
    </source>
</evidence>
<comment type="caution">
    <text evidence="1">The sequence shown here is derived from an EMBL/GenBank/DDBJ whole genome shotgun (WGS) entry which is preliminary data.</text>
</comment>
<dbReference type="RefSeq" id="WP_200390420.1">
    <property type="nucleotide sequence ID" value="NZ_JAENIO010000004.1"/>
</dbReference>
<protein>
    <recommendedName>
        <fullName evidence="3">PH domain-containing protein</fullName>
    </recommendedName>
</protein>
<evidence type="ECO:0000313" key="2">
    <source>
        <dbReference type="Proteomes" id="UP000604083"/>
    </source>
</evidence>
<dbReference type="EMBL" id="JAENIO010000004">
    <property type="protein sequence ID" value="MBK1832987.1"/>
    <property type="molecule type" value="Genomic_DNA"/>
</dbReference>
<reference evidence="1" key="1">
    <citation type="submission" date="2021-01" db="EMBL/GenBank/DDBJ databases">
        <title>Modified the classification status of verrucomicrobia.</title>
        <authorList>
            <person name="Feng X."/>
        </authorList>
    </citation>
    <scope>NUCLEOTIDE SEQUENCE</scope>
    <source>
        <strain evidence="1">KCTC 12986</strain>
    </source>
</reference>
<keyword evidence="2" id="KW-1185">Reference proteome</keyword>
<evidence type="ECO:0000313" key="1">
    <source>
        <dbReference type="EMBL" id="MBK1832987.1"/>
    </source>
</evidence>
<name>A0A934RJT1_9BACT</name>
<accession>A0A934RJT1</accession>
<sequence>MSEESVYHYSKVRRHWLHNGLTLLLILLLAFSQLTFGESDHNFAPYAAVFLLTVNFRQLTRWESRWTSTVGPNAILYQSPDESAKVAREDLARILLPDGSSSPIALVKTNGDILQIPRGTLGNSEQFREALIRFHYPVEVVKI</sequence>
<dbReference type="Proteomes" id="UP000604083">
    <property type="component" value="Unassembled WGS sequence"/>
</dbReference>